<evidence type="ECO:0000256" key="1">
    <source>
        <dbReference type="SAM" id="Phobius"/>
    </source>
</evidence>
<dbReference type="Pfam" id="PF01345">
    <property type="entry name" value="DUF11"/>
    <property type="match status" value="1"/>
</dbReference>
<proteinExistence type="predicted"/>
<feature type="domain" description="DUF7507" evidence="4">
    <location>
        <begin position="1444"/>
        <end position="1546"/>
    </location>
</feature>
<dbReference type="NCBIfam" id="TIGR04226">
    <property type="entry name" value="RrgB_K2N_iso_D2"/>
    <property type="match status" value="1"/>
</dbReference>
<feature type="domain" description="DUF7507" evidence="4">
    <location>
        <begin position="1330"/>
        <end position="1432"/>
    </location>
</feature>
<comment type="caution">
    <text evidence="5">The sequence shown here is derived from an EMBL/GenBank/DDBJ whole genome shotgun (WGS) entry which is preliminary data.</text>
</comment>
<dbReference type="InterPro" id="IPR055354">
    <property type="entry name" value="DUF7507"/>
</dbReference>
<dbReference type="PANTHER" id="PTHR34819">
    <property type="entry name" value="LARGE CYSTEINE-RICH PERIPLASMIC PROTEIN OMCB"/>
    <property type="match status" value="1"/>
</dbReference>
<evidence type="ECO:0000313" key="5">
    <source>
        <dbReference type="EMBL" id="PJJ73235.1"/>
    </source>
</evidence>
<dbReference type="RefSeq" id="WP_100365345.1">
    <property type="nucleotide sequence ID" value="NZ_PGFF01000001.1"/>
</dbReference>
<dbReference type="PANTHER" id="PTHR34819:SF3">
    <property type="entry name" value="CELL SURFACE PROTEIN"/>
    <property type="match status" value="1"/>
</dbReference>
<feature type="domain" description="DUF7507" evidence="4">
    <location>
        <begin position="1678"/>
        <end position="1771"/>
    </location>
</feature>
<feature type="domain" description="DUF11" evidence="3">
    <location>
        <begin position="1068"/>
        <end position="1191"/>
    </location>
</feature>
<feature type="chain" id="PRO_5014838381" evidence="2">
    <location>
        <begin position="25"/>
        <end position="1838"/>
    </location>
</feature>
<protein>
    <submittedName>
        <fullName evidence="5">Putative repeat protein (TIGR01451 family)/fimbrial isopeptide formation D2 family protein</fullName>
    </submittedName>
</protein>
<dbReference type="Pfam" id="PF24346">
    <property type="entry name" value="DUF7507"/>
    <property type="match status" value="5"/>
</dbReference>
<dbReference type="InterPro" id="IPR051172">
    <property type="entry name" value="Chlamydia_OmcB"/>
</dbReference>
<keyword evidence="2" id="KW-0732">Signal</keyword>
<gene>
    <name evidence="5" type="ORF">CLV46_2821</name>
</gene>
<dbReference type="InterPro" id="IPR047589">
    <property type="entry name" value="DUF11_rpt"/>
</dbReference>
<keyword evidence="1" id="KW-1133">Transmembrane helix</keyword>
<dbReference type="InterPro" id="IPR001434">
    <property type="entry name" value="OmcB-like_DUF11"/>
</dbReference>
<keyword evidence="1" id="KW-0472">Membrane</keyword>
<reference evidence="5 6" key="1">
    <citation type="submission" date="2017-11" db="EMBL/GenBank/DDBJ databases">
        <title>Genomic Encyclopedia of Archaeal and Bacterial Type Strains, Phase II (KMG-II): From Individual Species to Whole Genera.</title>
        <authorList>
            <person name="Goeker M."/>
        </authorList>
    </citation>
    <scope>NUCLEOTIDE SEQUENCE [LARGE SCALE GENOMIC DNA]</scope>
    <source>
        <strain evidence="5 6">DSM 27393</strain>
    </source>
</reference>
<feature type="transmembrane region" description="Helical" evidence="1">
    <location>
        <begin position="1812"/>
        <end position="1830"/>
    </location>
</feature>
<evidence type="ECO:0000313" key="6">
    <source>
        <dbReference type="Proteomes" id="UP000228758"/>
    </source>
</evidence>
<keyword evidence="6" id="KW-1185">Reference proteome</keyword>
<feature type="domain" description="DUF7507" evidence="4">
    <location>
        <begin position="1213"/>
        <end position="1311"/>
    </location>
</feature>
<evidence type="ECO:0000256" key="2">
    <source>
        <dbReference type="SAM" id="SignalP"/>
    </source>
</evidence>
<dbReference type="OrthoDB" id="3584537at2"/>
<dbReference type="Proteomes" id="UP000228758">
    <property type="component" value="Unassembled WGS sequence"/>
</dbReference>
<keyword evidence="1" id="KW-0812">Transmembrane</keyword>
<dbReference type="InterPro" id="IPR026466">
    <property type="entry name" value="Fim_isopep_form_D2_dom"/>
</dbReference>
<organism evidence="5 6">
    <name type="scientific">Diaminobutyricimonas aerilata</name>
    <dbReference type="NCBI Taxonomy" id="1162967"/>
    <lineage>
        <taxon>Bacteria</taxon>
        <taxon>Bacillati</taxon>
        <taxon>Actinomycetota</taxon>
        <taxon>Actinomycetes</taxon>
        <taxon>Micrococcales</taxon>
        <taxon>Microbacteriaceae</taxon>
        <taxon>Diaminobutyricimonas</taxon>
    </lineage>
</organism>
<feature type="domain" description="DUF7507" evidence="4">
    <location>
        <begin position="1559"/>
        <end position="1661"/>
    </location>
</feature>
<evidence type="ECO:0000259" key="4">
    <source>
        <dbReference type="Pfam" id="PF24346"/>
    </source>
</evidence>
<dbReference type="NCBIfam" id="TIGR01451">
    <property type="entry name" value="B_ant_repeat"/>
    <property type="match status" value="2"/>
</dbReference>
<dbReference type="Gene3D" id="2.60.40.740">
    <property type="match status" value="1"/>
</dbReference>
<evidence type="ECO:0000259" key="3">
    <source>
        <dbReference type="Pfam" id="PF01345"/>
    </source>
</evidence>
<accession>A0A2M9CMX1</accession>
<feature type="signal peptide" evidence="2">
    <location>
        <begin position="1"/>
        <end position="24"/>
    </location>
</feature>
<name>A0A2M9CMX1_9MICO</name>
<sequence length="1838" mass="185921">MGLAIATVIATAALTLAGGLPAQAVGPAELSIEITPVNPTTGEVITETAFNQHNDRLAYRIGYSCSVAECTDAVVTLPAVATDPTYGQFRLHHYETWTPPAGGGATITNSETAGITVNLGTLPAGTSATFQVQYIRYTGGSAPNPLEAAYFPPGYQIERSATISSPNATADATAVASPVTWNIQIPTPAIGKVGLTATTRPDTDYTYRIAMSDGCFVNQGAARWLATGPYLCAENFTVVDTLPDQAEFVSATGGGVYDPETHTVTWTGSGPRAAGGWGVALYTGWSTGNGYANRFVTVRFPADAFPEAAGGADFIAPVTNDIEATVTYLDDAQTTKTVTASSENQVIRAAPFGRANQTKDTTSDQIIGGQRFVNVPPDTTGLVCPESGRDDWGTTCTPGGAVATYPTQLEYWQVDTYNRGNVPGVAVITDDDLGDSALRVYQINTSAAATIAVTLSDGTPARATGTQYVAPAGLRIIAATVTSGPIAGPNLLPSQNAGTLFRTLYRYEVPVGAPTDVAWTNTATATMSYPEYPEIADIPMEATATANFRDWPTVTVPVTPPTFGAGFASAPVVEGGGQVVPGGRVTFGVRGGTANIPADRDVSPQYVFIAPVGWAVVPNSASFPAGSVPPGVAYTYKDVTIAGVTRQAVIASWPTGTTFGKNVTWPTMNVVASPTSAVAAGTNSVATAWAGDSRNAYEPDTTTWNVKVVDTTDVDGDGNSTEAFAAGNSAAVLVSGTSRLDTVKEICVLDEDGACEWVSNPDIVAGVDPDATDITYRITFSNGSNQTLSNVVGYDVLPYVGDPRGSTFGETLNEVTSVSPNLELSYSASTNPCRPEVLSTNPGCETGWTGSADGARSIRAALTGTLAPGASASFTFTASVVPGAAADAVACNSVASDSASTLPAEPRPVCATTQEADLAVTVPSRLPLQAERPGVVPFTVANLGPSANAPATVEIDVPAGIRITSLDPDGWVCAADEVEPDGSVLGPVTLSCEPVTAEGTARMLAIDEPNALDLPAVIPSDELVGEGACFAAAVSGLMSDPVEENDTAEACFDVVQGDTLVGLTKDDGLGSVAMGEEFTYTIDVANLLVGEGLSDIVITDELPPTLAFVSASAGGSIEGQGDADADGLRAGGTVTWNLASLAASGQPDADGDVAAGAAGSTQQLTVTVRVVQAAEAVGEIANTATVTTIDPALPEVVLTATDDDVDELIRTAGLTLVKTADPVTVDSVGDVITYSFLATNSGDVTLSAVGVTETAFTGTGIAPAVTCPSEAATLAPAASVTCTATYTVTQADLDAGIVTNTATAAATAPAGVEGPVSNASTATVTAQALPALTLVKSAGDAVIDSAGDTVSYLFLVTNTGNVTLSDVAIDETAFTGTGADVVAECADGVLAPGASVICTASYEVTQPDVNAGRIDNTAVAVATTPTDAPVSSEASSASLVIGAAPALSVVKSATPTDLVVDQEVTYSFVVTNTGNVTLDDVAIDEVEFTGSGALSDVVCAAGAGALDPGDQVICSATYTITQADVDAGTLSNTATATAVAPGGPLTSEPSSVQLPFVQEPGVSVVKSADVDGYAAAGDAVEYRFRVTNTGNVSLADAEVIEQDFSGTGDLSAVDCATGSLLPGQFVDCTADYEVTQADVDAGELTNSATATGVAPGSADPIESELSELVLPFTGELALTLTKAGTPVDVDGDGRTTAADRIQWSFTVTNPSAATLSDVTVVDPMAGEIVCDATVLAPGDSVDCAAVEEYQITAQQAAAGQVLNVASAFAVGVGNVEVAAAEAEAVVEVVTVPPAAAGPGTGGLVSTGVEVRLTLLLGLLALLAGIGLYVAQRRRTRQA</sequence>
<dbReference type="EMBL" id="PGFF01000001">
    <property type="protein sequence ID" value="PJJ73235.1"/>
    <property type="molecule type" value="Genomic_DNA"/>
</dbReference>